<dbReference type="PROSITE" id="PS52004">
    <property type="entry name" value="KS3_2"/>
    <property type="match status" value="1"/>
</dbReference>
<dbReference type="Pfam" id="PF02801">
    <property type="entry name" value="Ketoacyl-synt_C"/>
    <property type="match status" value="1"/>
</dbReference>
<dbReference type="InterPro" id="IPR016039">
    <property type="entry name" value="Thiolase-like"/>
</dbReference>
<name>A0ABV3HJN7_9ACTN</name>
<dbReference type="PANTHER" id="PTHR11712">
    <property type="entry name" value="POLYKETIDE SYNTHASE-RELATED"/>
    <property type="match status" value="1"/>
</dbReference>
<dbReference type="EMBL" id="JBFARM010000020">
    <property type="protein sequence ID" value="MEV4292755.1"/>
    <property type="molecule type" value="Genomic_DNA"/>
</dbReference>
<evidence type="ECO:0000259" key="5">
    <source>
        <dbReference type="PROSITE" id="PS52004"/>
    </source>
</evidence>
<dbReference type="InterPro" id="IPR014031">
    <property type="entry name" value="Ketoacyl_synth_C"/>
</dbReference>
<dbReference type="InterPro" id="IPR000794">
    <property type="entry name" value="Beta-ketoacyl_synthase"/>
</dbReference>
<dbReference type="Pfam" id="PF00109">
    <property type="entry name" value="ketoacyl-synt"/>
    <property type="match status" value="1"/>
</dbReference>
<dbReference type="PANTHER" id="PTHR11712:SF322">
    <property type="entry name" value="POLYKETIDE BETA-KETOACYL SYNTHASE 2-RELATED"/>
    <property type="match status" value="1"/>
</dbReference>
<sequence>MTDPASLVISGIGVVSPVGIGVAAHWKGTLDRRSGIQPIDAALSGGSGIRVAGVVPDFDPADFLPRRLQVQTDRWCWMGLAAAELALADAAVGTFDPYRLAVLTAGSAGGNEYGQREIQALWREGPRAVSAYQSIAWFYAALAGQVSIRHGAKGRCGVAVADAAGGLHAAAQARRLLLRGQADQVLLGAAEAPLSPYALVCQSSLGRHSGADTARGAYLPFSERAAGSVPGEGGAMLVLERADTARARGAQVYAELASVACTHDAHHPADPPPTAAHMAEAVALALERAGVAPAEVDVILADGDGNRCWDELEAEALVSVLGARALEVPLAVPKTLTGRLNSACGVLDLAWAALALFHDVVPPAREDLDGQKVIAGLDVVRAPRRDANLRTALVFTRGVGGFNAAAVLRTAGGPS</sequence>
<proteinExistence type="inferred from homology"/>
<comment type="similarity">
    <text evidence="1 4">Belongs to the thiolase-like superfamily. Beta-ketoacyl-ACP synthases family.</text>
</comment>
<keyword evidence="7" id="KW-1185">Reference proteome</keyword>
<evidence type="ECO:0000256" key="2">
    <source>
        <dbReference type="ARBA" id="ARBA00022679"/>
    </source>
</evidence>
<reference evidence="6 7" key="1">
    <citation type="submission" date="2024-06" db="EMBL/GenBank/DDBJ databases">
        <title>The Natural Products Discovery Center: Release of the First 8490 Sequenced Strains for Exploring Actinobacteria Biosynthetic Diversity.</title>
        <authorList>
            <person name="Kalkreuter E."/>
            <person name="Kautsar S.A."/>
            <person name="Yang D."/>
            <person name="Bader C.D."/>
            <person name="Teijaro C.N."/>
            <person name="Fluegel L."/>
            <person name="Davis C.M."/>
            <person name="Simpson J.R."/>
            <person name="Lauterbach L."/>
            <person name="Steele A.D."/>
            <person name="Gui C."/>
            <person name="Meng S."/>
            <person name="Li G."/>
            <person name="Viehrig K."/>
            <person name="Ye F."/>
            <person name="Su P."/>
            <person name="Kiefer A.F."/>
            <person name="Nichols A."/>
            <person name="Cepeda A.J."/>
            <person name="Yan W."/>
            <person name="Fan B."/>
            <person name="Jiang Y."/>
            <person name="Adhikari A."/>
            <person name="Zheng C.-J."/>
            <person name="Schuster L."/>
            <person name="Cowan T.M."/>
            <person name="Smanski M.J."/>
            <person name="Chevrette M.G."/>
            <person name="De Carvalho L.P.S."/>
            <person name="Shen B."/>
        </authorList>
    </citation>
    <scope>NUCLEOTIDE SEQUENCE [LARGE SCALE GENOMIC DNA]</scope>
    <source>
        <strain evidence="6 7">NPDC049574</strain>
    </source>
</reference>
<dbReference type="Gene3D" id="3.40.47.10">
    <property type="match status" value="2"/>
</dbReference>
<dbReference type="SMART" id="SM00825">
    <property type="entry name" value="PKS_KS"/>
    <property type="match status" value="1"/>
</dbReference>
<gene>
    <name evidence="6" type="ORF">AB0K40_45225</name>
</gene>
<evidence type="ECO:0000313" key="6">
    <source>
        <dbReference type="EMBL" id="MEV4292755.1"/>
    </source>
</evidence>
<protein>
    <submittedName>
        <fullName evidence="6">Beta-ketoacyl synthase N-terminal-like domain-containing protein</fullName>
    </submittedName>
</protein>
<dbReference type="SUPFAM" id="SSF53901">
    <property type="entry name" value="Thiolase-like"/>
    <property type="match status" value="2"/>
</dbReference>
<evidence type="ECO:0000256" key="4">
    <source>
        <dbReference type="RuleBase" id="RU003694"/>
    </source>
</evidence>
<evidence type="ECO:0000256" key="1">
    <source>
        <dbReference type="ARBA" id="ARBA00008467"/>
    </source>
</evidence>
<evidence type="ECO:0000313" key="7">
    <source>
        <dbReference type="Proteomes" id="UP001552427"/>
    </source>
</evidence>
<accession>A0ABV3HJN7</accession>
<keyword evidence="2 4" id="KW-0808">Transferase</keyword>
<organism evidence="6 7">
    <name type="scientific">Nonomuraea bangladeshensis</name>
    <dbReference type="NCBI Taxonomy" id="404385"/>
    <lineage>
        <taxon>Bacteria</taxon>
        <taxon>Bacillati</taxon>
        <taxon>Actinomycetota</taxon>
        <taxon>Actinomycetes</taxon>
        <taxon>Streptosporangiales</taxon>
        <taxon>Streptosporangiaceae</taxon>
        <taxon>Nonomuraea</taxon>
    </lineage>
</organism>
<evidence type="ECO:0000256" key="3">
    <source>
        <dbReference type="ARBA" id="ARBA00023315"/>
    </source>
</evidence>
<dbReference type="InterPro" id="IPR014030">
    <property type="entry name" value="Ketoacyl_synth_N"/>
</dbReference>
<comment type="caution">
    <text evidence="6">The sequence shown here is derived from an EMBL/GenBank/DDBJ whole genome shotgun (WGS) entry which is preliminary data.</text>
</comment>
<dbReference type="RefSeq" id="WP_364463335.1">
    <property type="nucleotide sequence ID" value="NZ_JBFARM010000020.1"/>
</dbReference>
<dbReference type="InterPro" id="IPR020841">
    <property type="entry name" value="PKS_Beta-ketoAc_synthase_dom"/>
</dbReference>
<feature type="domain" description="Ketosynthase family 3 (KS3)" evidence="5">
    <location>
        <begin position="4"/>
        <end position="410"/>
    </location>
</feature>
<dbReference type="Proteomes" id="UP001552427">
    <property type="component" value="Unassembled WGS sequence"/>
</dbReference>
<keyword evidence="3" id="KW-0012">Acyltransferase</keyword>